<evidence type="ECO:0000313" key="1">
    <source>
        <dbReference type="EMBL" id="JAH01177.1"/>
    </source>
</evidence>
<reference evidence="1" key="2">
    <citation type="journal article" date="2015" name="Fish Shellfish Immunol.">
        <title>Early steps in the European eel (Anguilla anguilla)-Vibrio vulnificus interaction in the gills: Role of the RtxA13 toxin.</title>
        <authorList>
            <person name="Callol A."/>
            <person name="Pajuelo D."/>
            <person name="Ebbesson L."/>
            <person name="Teles M."/>
            <person name="MacKenzie S."/>
            <person name="Amaro C."/>
        </authorList>
    </citation>
    <scope>NUCLEOTIDE SEQUENCE</scope>
</reference>
<proteinExistence type="predicted"/>
<protein>
    <submittedName>
        <fullName evidence="1">Uncharacterized protein</fullName>
    </submittedName>
</protein>
<dbReference type="EMBL" id="GBXM01107400">
    <property type="protein sequence ID" value="JAH01177.1"/>
    <property type="molecule type" value="Transcribed_RNA"/>
</dbReference>
<sequence>MLANVCVDIHTQVLQYLLNEIFVHHLFLLLKIIS</sequence>
<dbReference type="AlphaFoldDB" id="A0A0E9PA69"/>
<reference evidence="1" key="1">
    <citation type="submission" date="2014-11" db="EMBL/GenBank/DDBJ databases">
        <authorList>
            <person name="Amaro Gonzalez C."/>
        </authorList>
    </citation>
    <scope>NUCLEOTIDE SEQUENCE</scope>
</reference>
<accession>A0A0E9PA69</accession>
<name>A0A0E9PA69_ANGAN</name>
<organism evidence="1">
    <name type="scientific">Anguilla anguilla</name>
    <name type="common">European freshwater eel</name>
    <name type="synonym">Muraena anguilla</name>
    <dbReference type="NCBI Taxonomy" id="7936"/>
    <lineage>
        <taxon>Eukaryota</taxon>
        <taxon>Metazoa</taxon>
        <taxon>Chordata</taxon>
        <taxon>Craniata</taxon>
        <taxon>Vertebrata</taxon>
        <taxon>Euteleostomi</taxon>
        <taxon>Actinopterygii</taxon>
        <taxon>Neopterygii</taxon>
        <taxon>Teleostei</taxon>
        <taxon>Anguilliformes</taxon>
        <taxon>Anguillidae</taxon>
        <taxon>Anguilla</taxon>
    </lineage>
</organism>